<evidence type="ECO:0000313" key="2">
    <source>
        <dbReference type="Proteomes" id="UP000765509"/>
    </source>
</evidence>
<proteinExistence type="predicted"/>
<accession>A0A9Q3CBK1</accession>
<name>A0A9Q3CBK1_9BASI</name>
<dbReference type="Proteomes" id="UP000765509">
    <property type="component" value="Unassembled WGS sequence"/>
</dbReference>
<dbReference type="AlphaFoldDB" id="A0A9Q3CBK1"/>
<dbReference type="Gene3D" id="3.10.10.10">
    <property type="entry name" value="HIV Type 1 Reverse Transcriptase, subunit A, domain 1"/>
    <property type="match status" value="1"/>
</dbReference>
<gene>
    <name evidence="1" type="ORF">O181_021889</name>
</gene>
<reference evidence="1" key="1">
    <citation type="submission" date="2021-03" db="EMBL/GenBank/DDBJ databases">
        <title>Draft genome sequence of rust myrtle Austropuccinia psidii MF-1, a brazilian biotype.</title>
        <authorList>
            <person name="Quecine M.C."/>
            <person name="Pachon D.M.R."/>
            <person name="Bonatelli M.L."/>
            <person name="Correr F.H."/>
            <person name="Franceschini L.M."/>
            <person name="Leite T.F."/>
            <person name="Margarido G.R.A."/>
            <person name="Almeida C.A."/>
            <person name="Ferrarezi J.A."/>
            <person name="Labate C.A."/>
        </authorList>
    </citation>
    <scope>NUCLEOTIDE SEQUENCE</scope>
    <source>
        <strain evidence="1">MF-1</strain>
    </source>
</reference>
<sequence>MELKLLIIWRKNRTDFSIGDKTLWKIRGHDIELYWNVIRPYAPMLRQPPYPEILESREEIEKNINELLEMGIINKIGHKEIVEVTTPVLITWHDFKSRLCGHPRALETTPKQIGTPFQGYPIPSKILQKQS</sequence>
<dbReference type="EMBL" id="AVOT02006677">
    <property type="protein sequence ID" value="MBW0482174.1"/>
    <property type="molecule type" value="Genomic_DNA"/>
</dbReference>
<keyword evidence="2" id="KW-1185">Reference proteome</keyword>
<organism evidence="1 2">
    <name type="scientific">Austropuccinia psidii MF-1</name>
    <dbReference type="NCBI Taxonomy" id="1389203"/>
    <lineage>
        <taxon>Eukaryota</taxon>
        <taxon>Fungi</taxon>
        <taxon>Dikarya</taxon>
        <taxon>Basidiomycota</taxon>
        <taxon>Pucciniomycotina</taxon>
        <taxon>Pucciniomycetes</taxon>
        <taxon>Pucciniales</taxon>
        <taxon>Sphaerophragmiaceae</taxon>
        <taxon>Austropuccinia</taxon>
    </lineage>
</organism>
<comment type="caution">
    <text evidence="1">The sequence shown here is derived from an EMBL/GenBank/DDBJ whole genome shotgun (WGS) entry which is preliminary data.</text>
</comment>
<evidence type="ECO:0000313" key="1">
    <source>
        <dbReference type="EMBL" id="MBW0482174.1"/>
    </source>
</evidence>
<protein>
    <submittedName>
        <fullName evidence="1">Uncharacterized protein</fullName>
    </submittedName>
</protein>